<dbReference type="AlphaFoldDB" id="A0A427KEM2"/>
<dbReference type="GO" id="GO:0006355">
    <property type="term" value="P:regulation of DNA-templated transcription"/>
    <property type="evidence" value="ECO:0007669"/>
    <property type="project" value="InterPro"/>
</dbReference>
<organism evidence="1 2">
    <name type="scientific">Enterobacter cloacae</name>
    <dbReference type="NCBI Taxonomy" id="550"/>
    <lineage>
        <taxon>Bacteria</taxon>
        <taxon>Pseudomonadati</taxon>
        <taxon>Pseudomonadota</taxon>
        <taxon>Gammaproteobacteria</taxon>
        <taxon>Enterobacterales</taxon>
        <taxon>Enterobacteriaceae</taxon>
        <taxon>Enterobacter</taxon>
        <taxon>Enterobacter cloacae complex</taxon>
    </lineage>
</organism>
<evidence type="ECO:0000313" key="1">
    <source>
        <dbReference type="EMBL" id="RSB25230.1"/>
    </source>
</evidence>
<dbReference type="SUPFAM" id="SSF46894">
    <property type="entry name" value="C-terminal effector domain of the bipartite response regulators"/>
    <property type="match status" value="1"/>
</dbReference>
<dbReference type="EMBL" id="RHWT01000057">
    <property type="protein sequence ID" value="RSB25230.1"/>
    <property type="molecule type" value="Genomic_DNA"/>
</dbReference>
<evidence type="ECO:0008006" key="3">
    <source>
        <dbReference type="Google" id="ProtNLM"/>
    </source>
</evidence>
<dbReference type="InterPro" id="IPR036388">
    <property type="entry name" value="WH-like_DNA-bd_sf"/>
</dbReference>
<sequence>MLQNIMQNQAVEMVHKHFQPLSRKQLEICLLHTFGVAKSIIANNYNITVEAVKQNIKRSVQKLELDNSDALRVALLSTIFVIMLNK</sequence>
<dbReference type="Gene3D" id="1.10.10.10">
    <property type="entry name" value="Winged helix-like DNA-binding domain superfamily/Winged helix DNA-binding domain"/>
    <property type="match status" value="1"/>
</dbReference>
<dbReference type="InterPro" id="IPR016032">
    <property type="entry name" value="Sig_transdc_resp-reg_C-effctor"/>
</dbReference>
<name>A0A427KEM2_ENTCL</name>
<dbReference type="RefSeq" id="WP_125366643.1">
    <property type="nucleotide sequence ID" value="NZ_RHWT01000057.1"/>
</dbReference>
<dbReference type="Proteomes" id="UP000275321">
    <property type="component" value="Unassembled WGS sequence"/>
</dbReference>
<evidence type="ECO:0000313" key="2">
    <source>
        <dbReference type="Proteomes" id="UP000275321"/>
    </source>
</evidence>
<protein>
    <recommendedName>
        <fullName evidence="3">HTH luxR-type domain-containing protein</fullName>
    </recommendedName>
</protein>
<gene>
    <name evidence="1" type="ORF">EGK68_24260</name>
</gene>
<comment type="caution">
    <text evidence="1">The sequence shown here is derived from an EMBL/GenBank/DDBJ whole genome shotgun (WGS) entry which is preliminary data.</text>
</comment>
<dbReference type="GO" id="GO:0003677">
    <property type="term" value="F:DNA binding"/>
    <property type="evidence" value="ECO:0007669"/>
    <property type="project" value="InterPro"/>
</dbReference>
<reference evidence="1 2" key="1">
    <citation type="submission" date="2018-10" db="EMBL/GenBank/DDBJ databases">
        <title>Transmission dynamics of multidrug resistant bacteria on intensive care unit surfaces.</title>
        <authorList>
            <person name="D'Souza A.W."/>
            <person name="Potter R.F."/>
            <person name="Wallace M."/>
            <person name="Shupe A."/>
            <person name="Patel S."/>
            <person name="Sun S."/>
            <person name="Gul D."/>
            <person name="Kwon J.H."/>
            <person name="Andleeb S."/>
            <person name="Burnham C.-A.D."/>
            <person name="Dantas G."/>
        </authorList>
    </citation>
    <scope>NUCLEOTIDE SEQUENCE [LARGE SCALE GENOMIC DNA]</scope>
    <source>
        <strain evidence="1 2">EC_073</strain>
    </source>
</reference>
<accession>A0A427KEM2</accession>
<proteinExistence type="predicted"/>